<dbReference type="STRING" id="471852.Tcur_2411"/>
<keyword evidence="3" id="KW-0560">Oxidoreductase</keyword>
<dbReference type="PROSITE" id="PS51300">
    <property type="entry name" value="NIRD"/>
    <property type="match status" value="1"/>
</dbReference>
<dbReference type="EMBL" id="CP001738">
    <property type="protein sequence ID" value="ACY97974.1"/>
    <property type="molecule type" value="Genomic_DNA"/>
</dbReference>
<evidence type="ECO:0000256" key="1">
    <source>
        <dbReference type="ARBA" id="ARBA00022714"/>
    </source>
</evidence>
<dbReference type="Pfam" id="PF13806">
    <property type="entry name" value="Rieske_2"/>
    <property type="match status" value="1"/>
</dbReference>
<dbReference type="NCBIfam" id="TIGR02378">
    <property type="entry name" value="nirD_assim_sml"/>
    <property type="match status" value="1"/>
</dbReference>
<dbReference type="Proteomes" id="UP000001918">
    <property type="component" value="Chromosome"/>
</dbReference>
<keyword evidence="9" id="KW-1185">Reference proteome</keyword>
<feature type="domain" description="Rieske" evidence="7">
    <location>
        <begin position="20"/>
        <end position="112"/>
    </location>
</feature>
<dbReference type="PANTHER" id="PTHR40562">
    <property type="match status" value="1"/>
</dbReference>
<dbReference type="GO" id="GO:0046872">
    <property type="term" value="F:metal ion binding"/>
    <property type="evidence" value="ECO:0007669"/>
    <property type="project" value="UniProtKB-KW"/>
</dbReference>
<dbReference type="PANTHER" id="PTHR40562:SF1">
    <property type="entry name" value="NITRITE REDUCTASE (NADH) SMALL SUBUNIT"/>
    <property type="match status" value="1"/>
</dbReference>
<evidence type="ECO:0000256" key="5">
    <source>
        <dbReference type="ARBA" id="ARBA00023014"/>
    </source>
</evidence>
<name>D1A3S1_THECD</name>
<protein>
    <submittedName>
        <fullName evidence="8">Nitrite reductase (NAD(P)H), small subunit</fullName>
    </submittedName>
</protein>
<dbReference type="InterPro" id="IPR036922">
    <property type="entry name" value="Rieske_2Fe-2S_sf"/>
</dbReference>
<dbReference type="Gene3D" id="2.102.10.10">
    <property type="entry name" value="Rieske [2Fe-2S] iron-sulphur domain"/>
    <property type="match status" value="1"/>
</dbReference>
<gene>
    <name evidence="8" type="ordered locus">Tcur_2411</name>
</gene>
<dbReference type="AlphaFoldDB" id="D1A3S1"/>
<evidence type="ECO:0000256" key="2">
    <source>
        <dbReference type="ARBA" id="ARBA00022723"/>
    </source>
</evidence>
<keyword evidence="5" id="KW-0411">Iron-sulfur</keyword>
<evidence type="ECO:0000259" key="7">
    <source>
        <dbReference type="PROSITE" id="PS51296"/>
    </source>
</evidence>
<reference evidence="8 9" key="1">
    <citation type="journal article" date="2011" name="Stand. Genomic Sci.">
        <title>Complete genome sequence of Thermomonospora curvata type strain (B9).</title>
        <authorList>
            <person name="Chertkov O."/>
            <person name="Sikorski J."/>
            <person name="Nolan M."/>
            <person name="Lapidus A."/>
            <person name="Lucas S."/>
            <person name="Del Rio T.G."/>
            <person name="Tice H."/>
            <person name="Cheng J.F."/>
            <person name="Goodwin L."/>
            <person name="Pitluck S."/>
            <person name="Liolios K."/>
            <person name="Ivanova N."/>
            <person name="Mavromatis K."/>
            <person name="Mikhailova N."/>
            <person name="Ovchinnikova G."/>
            <person name="Pati A."/>
            <person name="Chen A."/>
            <person name="Palaniappan K."/>
            <person name="Djao O.D."/>
            <person name="Land M."/>
            <person name="Hauser L."/>
            <person name="Chang Y.J."/>
            <person name="Jeffries C.D."/>
            <person name="Brettin T."/>
            <person name="Han C."/>
            <person name="Detter J.C."/>
            <person name="Rohde M."/>
            <person name="Goker M."/>
            <person name="Woyke T."/>
            <person name="Bristow J."/>
            <person name="Eisen J.A."/>
            <person name="Markowitz V."/>
            <person name="Hugenholtz P."/>
            <person name="Klenk H.P."/>
            <person name="Kyrpides N.C."/>
        </authorList>
    </citation>
    <scope>NUCLEOTIDE SEQUENCE [LARGE SCALE GENOMIC DNA]</scope>
    <source>
        <strain evidence="9">ATCC 19995 / DSM 43183 / JCM 3096 / KCTC 9072 / NBRC 15933 / NCIMB 10081 / Henssen B9</strain>
    </source>
</reference>
<dbReference type="GO" id="GO:0008942">
    <property type="term" value="F:nitrite reductase [NAD(P)H] activity"/>
    <property type="evidence" value="ECO:0007669"/>
    <property type="project" value="InterPro"/>
</dbReference>
<dbReference type="eggNOG" id="COG2146">
    <property type="taxonomic scope" value="Bacteria"/>
</dbReference>
<evidence type="ECO:0000313" key="9">
    <source>
        <dbReference type="Proteomes" id="UP000001918"/>
    </source>
</evidence>
<dbReference type="HOGENOM" id="CLU_055690_3_0_11"/>
<evidence type="ECO:0000313" key="8">
    <source>
        <dbReference type="EMBL" id="ACY97974.1"/>
    </source>
</evidence>
<dbReference type="PROSITE" id="PS51296">
    <property type="entry name" value="RIESKE"/>
    <property type="match status" value="1"/>
</dbReference>
<dbReference type="GO" id="GO:0042128">
    <property type="term" value="P:nitrate assimilation"/>
    <property type="evidence" value="ECO:0007669"/>
    <property type="project" value="UniProtKB-KW"/>
</dbReference>
<dbReference type="InterPro" id="IPR017881">
    <property type="entry name" value="NirD"/>
</dbReference>
<keyword evidence="2" id="KW-0479">Metal-binding</keyword>
<dbReference type="SUPFAM" id="SSF50022">
    <property type="entry name" value="ISP domain"/>
    <property type="match status" value="1"/>
</dbReference>
<dbReference type="GO" id="GO:0004497">
    <property type="term" value="F:monooxygenase activity"/>
    <property type="evidence" value="ECO:0007669"/>
    <property type="project" value="UniProtKB-ARBA"/>
</dbReference>
<keyword evidence="6" id="KW-0534">Nitrate assimilation</keyword>
<dbReference type="InterPro" id="IPR012748">
    <property type="entry name" value="Rieske-like_NirD"/>
</dbReference>
<sequence>MTADVQTAPVVPPQPTTRWHQVCRYDDLLPERGVCALVEGVQVAIFRTFDGELFALSNFDPFSGAYVIARGIVGTRGGIPTVASPMYKQVFDLRTGRCLDDGQVALPTFRIRRTPAGGVEVALS</sequence>
<evidence type="ECO:0000256" key="3">
    <source>
        <dbReference type="ARBA" id="ARBA00023002"/>
    </source>
</evidence>
<proteinExistence type="predicted"/>
<dbReference type="GO" id="GO:0051537">
    <property type="term" value="F:2 iron, 2 sulfur cluster binding"/>
    <property type="evidence" value="ECO:0007669"/>
    <property type="project" value="UniProtKB-KW"/>
</dbReference>
<dbReference type="GO" id="GO:0016705">
    <property type="term" value="F:oxidoreductase activity, acting on paired donors, with incorporation or reduction of molecular oxygen"/>
    <property type="evidence" value="ECO:0007669"/>
    <property type="project" value="UniProtKB-ARBA"/>
</dbReference>
<dbReference type="InterPro" id="IPR017941">
    <property type="entry name" value="Rieske_2Fe-2S"/>
</dbReference>
<keyword evidence="4" id="KW-0408">Iron</keyword>
<keyword evidence="1" id="KW-0001">2Fe-2S</keyword>
<dbReference type="CDD" id="cd03529">
    <property type="entry name" value="Rieske_NirD"/>
    <property type="match status" value="1"/>
</dbReference>
<accession>D1A3S1</accession>
<organism evidence="8 9">
    <name type="scientific">Thermomonospora curvata (strain ATCC 19995 / DSM 43183 / JCM 3096 / KCTC 9072 / NBRC 15933 / NCIMB 10081 / Henssen B9)</name>
    <dbReference type="NCBI Taxonomy" id="471852"/>
    <lineage>
        <taxon>Bacteria</taxon>
        <taxon>Bacillati</taxon>
        <taxon>Actinomycetota</taxon>
        <taxon>Actinomycetes</taxon>
        <taxon>Streptosporangiales</taxon>
        <taxon>Thermomonosporaceae</taxon>
        <taxon>Thermomonospora</taxon>
    </lineage>
</organism>
<evidence type="ECO:0000256" key="4">
    <source>
        <dbReference type="ARBA" id="ARBA00023004"/>
    </source>
</evidence>
<dbReference type="KEGG" id="tcu:Tcur_2411"/>
<dbReference type="RefSeq" id="WP_012852758.1">
    <property type="nucleotide sequence ID" value="NC_013510.1"/>
</dbReference>
<evidence type="ECO:0000256" key="6">
    <source>
        <dbReference type="ARBA" id="ARBA00023063"/>
    </source>
</evidence>
<dbReference type="OrthoDB" id="3213360at2"/>